<organism evidence="2 3">
    <name type="scientific">Paspalum vaginatum</name>
    <name type="common">seashore paspalum</name>
    <dbReference type="NCBI Taxonomy" id="158149"/>
    <lineage>
        <taxon>Eukaryota</taxon>
        <taxon>Viridiplantae</taxon>
        <taxon>Streptophyta</taxon>
        <taxon>Embryophyta</taxon>
        <taxon>Tracheophyta</taxon>
        <taxon>Spermatophyta</taxon>
        <taxon>Magnoliopsida</taxon>
        <taxon>Liliopsida</taxon>
        <taxon>Poales</taxon>
        <taxon>Poaceae</taxon>
        <taxon>PACMAD clade</taxon>
        <taxon>Panicoideae</taxon>
        <taxon>Andropogonodae</taxon>
        <taxon>Paspaleae</taxon>
        <taxon>Paspalinae</taxon>
        <taxon>Paspalum</taxon>
    </lineage>
</organism>
<feature type="compositionally biased region" description="Basic and acidic residues" evidence="1">
    <location>
        <begin position="33"/>
        <end position="49"/>
    </location>
</feature>
<dbReference type="OrthoDB" id="696701at2759"/>
<sequence>MDPMKKNGGRTPFKDLTNTTSWGDQDASNSVQHDIDSKERKRQRDRERWATMSAEQKIEKNKRHREARQRTRGQPLLPEISKDGDVEEEDEWLHRN</sequence>
<evidence type="ECO:0000313" key="3">
    <source>
        <dbReference type="Proteomes" id="UP001164776"/>
    </source>
</evidence>
<name>A0A9W7XDJ8_9POAL</name>
<evidence type="ECO:0000313" key="2">
    <source>
        <dbReference type="EMBL" id="KAJ1256591.1"/>
    </source>
</evidence>
<feature type="compositionally biased region" description="Polar residues" evidence="1">
    <location>
        <begin position="16"/>
        <end position="32"/>
    </location>
</feature>
<proteinExistence type="predicted"/>
<dbReference type="EMBL" id="MU629499">
    <property type="protein sequence ID" value="KAJ1256591.1"/>
    <property type="molecule type" value="Genomic_DNA"/>
</dbReference>
<comment type="caution">
    <text evidence="2">The sequence shown here is derived from an EMBL/GenBank/DDBJ whole genome shotgun (WGS) entry which is preliminary data.</text>
</comment>
<protein>
    <submittedName>
        <fullName evidence="2">Uncharacterized protein</fullName>
    </submittedName>
</protein>
<evidence type="ECO:0000256" key="1">
    <source>
        <dbReference type="SAM" id="MobiDB-lite"/>
    </source>
</evidence>
<accession>A0A9W7XDJ8</accession>
<gene>
    <name evidence="2" type="ORF">BS78_K001000</name>
</gene>
<feature type="region of interest" description="Disordered" evidence="1">
    <location>
        <begin position="1"/>
        <end position="96"/>
    </location>
</feature>
<dbReference type="Proteomes" id="UP001164776">
    <property type="component" value="Unassembled WGS sequence"/>
</dbReference>
<feature type="compositionally biased region" description="Acidic residues" evidence="1">
    <location>
        <begin position="85"/>
        <end position="96"/>
    </location>
</feature>
<reference evidence="2 3" key="1">
    <citation type="submission" date="2022-10" db="EMBL/GenBank/DDBJ databases">
        <title>WGS assembly of Paspalum vaginatum 540-79.</title>
        <authorList>
            <person name="Sun G."/>
            <person name="Wase N."/>
            <person name="Shu S."/>
            <person name="Jenkins J."/>
            <person name="Zhou B."/>
            <person name="Torres-Rodriguez J."/>
            <person name="Chen C."/>
            <person name="Sandor L."/>
            <person name="Plott C."/>
            <person name="Yoshinga Y."/>
            <person name="Daum C."/>
            <person name="Qi P."/>
            <person name="Barry K."/>
            <person name="Lipzen A."/>
            <person name="Berry L."/>
            <person name="Pedersen C."/>
            <person name="Gottilla T."/>
            <person name="Foltz A."/>
            <person name="Yu H."/>
            <person name="O'Malley R."/>
            <person name="Zhang C."/>
            <person name="Devos K."/>
            <person name="Sigmon B."/>
            <person name="Yu B."/>
            <person name="Obata T."/>
            <person name="Schmutz J."/>
            <person name="Schnable J."/>
        </authorList>
    </citation>
    <scope>NUCLEOTIDE SEQUENCE [LARGE SCALE GENOMIC DNA]</scope>
    <source>
        <strain evidence="3">cv. 540-79</strain>
    </source>
</reference>
<dbReference type="AlphaFoldDB" id="A0A9W7XDJ8"/>
<feature type="compositionally biased region" description="Basic residues" evidence="1">
    <location>
        <begin position="60"/>
        <end position="71"/>
    </location>
</feature>
<keyword evidence="3" id="KW-1185">Reference proteome</keyword>